<evidence type="ECO:0000313" key="3">
    <source>
        <dbReference type="Proteomes" id="UP001605036"/>
    </source>
</evidence>
<comment type="caution">
    <text evidence="2">The sequence shown here is derived from an EMBL/GenBank/DDBJ whole genome shotgun (WGS) entry which is preliminary data.</text>
</comment>
<evidence type="ECO:0000313" key="2">
    <source>
        <dbReference type="EMBL" id="KAL2621336.1"/>
    </source>
</evidence>
<feature type="domain" description="GIY-YIG" evidence="1">
    <location>
        <begin position="177"/>
        <end position="256"/>
    </location>
</feature>
<dbReference type="InterPro" id="IPR000305">
    <property type="entry name" value="GIY-YIG_endonuc"/>
</dbReference>
<dbReference type="PROSITE" id="PS50164">
    <property type="entry name" value="GIY_YIG"/>
    <property type="match status" value="1"/>
</dbReference>
<protein>
    <recommendedName>
        <fullName evidence="1">GIY-YIG domain-containing protein</fullName>
    </recommendedName>
</protein>
<dbReference type="InterPro" id="IPR050381">
    <property type="entry name" value="SLX1_endonuclease"/>
</dbReference>
<dbReference type="EMBL" id="JBHFFA010000006">
    <property type="protein sequence ID" value="KAL2621336.1"/>
    <property type="molecule type" value="Genomic_DNA"/>
</dbReference>
<dbReference type="AlphaFoldDB" id="A0ABD1Y3K4"/>
<dbReference type="InterPro" id="IPR035901">
    <property type="entry name" value="GIY-YIG_endonuc_sf"/>
</dbReference>
<dbReference type="Pfam" id="PF01541">
    <property type="entry name" value="GIY-YIG"/>
    <property type="match status" value="1"/>
</dbReference>
<dbReference type="PANTHER" id="PTHR20208">
    <property type="entry name" value="STRUCTURE-SPECIFIC ENDONUCLEASE SUBUNIT SLX1"/>
    <property type="match status" value="1"/>
</dbReference>
<dbReference type="PANTHER" id="PTHR20208:SF13">
    <property type="entry name" value="STRUCTURE-SPECIFIC ENDONUCLEASE SUBUNIT SLX1"/>
    <property type="match status" value="1"/>
</dbReference>
<accession>A0ABD1Y3K4</accession>
<reference evidence="2 3" key="1">
    <citation type="submission" date="2024-09" db="EMBL/GenBank/DDBJ databases">
        <title>Chromosome-scale assembly of Riccia fluitans.</title>
        <authorList>
            <person name="Paukszto L."/>
            <person name="Sawicki J."/>
            <person name="Karawczyk K."/>
            <person name="Piernik-Szablinska J."/>
            <person name="Szczecinska M."/>
            <person name="Mazdziarz M."/>
        </authorList>
    </citation>
    <scope>NUCLEOTIDE SEQUENCE [LARGE SCALE GENOMIC DNA]</scope>
    <source>
        <strain evidence="2">Rf_01</strain>
        <tissue evidence="2">Aerial parts of the thallus</tissue>
    </source>
</reference>
<name>A0ABD1Y3K4_9MARC</name>
<proteinExistence type="predicted"/>
<evidence type="ECO:0000259" key="1">
    <source>
        <dbReference type="PROSITE" id="PS50164"/>
    </source>
</evidence>
<gene>
    <name evidence="2" type="ORF">R1flu_001541</name>
</gene>
<dbReference type="Proteomes" id="UP001605036">
    <property type="component" value="Unassembled WGS sequence"/>
</dbReference>
<dbReference type="Gene3D" id="3.40.1440.10">
    <property type="entry name" value="GIY-YIG endonuclease"/>
    <property type="match status" value="1"/>
</dbReference>
<sequence>MLHAKRLVPWQSTNSQQQFTRFLATSSLHLKPRTVSRICSKQSSFYSNKVSQHLVRDREGSVACEKTSSRRIGICLVDVSRRIGRCLVDVSNTIARSDEPKNLNPKPLYDELQRYGVDFADYGFMVNDNSSSRAVSLPSTSSMDSRMGRKDIALKKRKAADLEVKRPTLKEESGVIEDWCAYLLISADSHKTYVGVTYDIRRRLRQHNGEIAGGAKAARAGRPWSLVCTVHGFATRSDACQFEWRWKAAAAKIKTVTRSKDEVYGSPLIIRRRAALAETLHSKDEWKDLQVEWRIPEPSSPSS</sequence>
<organism evidence="2 3">
    <name type="scientific">Riccia fluitans</name>
    <dbReference type="NCBI Taxonomy" id="41844"/>
    <lineage>
        <taxon>Eukaryota</taxon>
        <taxon>Viridiplantae</taxon>
        <taxon>Streptophyta</taxon>
        <taxon>Embryophyta</taxon>
        <taxon>Marchantiophyta</taxon>
        <taxon>Marchantiopsida</taxon>
        <taxon>Marchantiidae</taxon>
        <taxon>Marchantiales</taxon>
        <taxon>Ricciaceae</taxon>
        <taxon>Riccia</taxon>
    </lineage>
</organism>
<dbReference type="SUPFAM" id="SSF82771">
    <property type="entry name" value="GIY-YIG endonuclease"/>
    <property type="match status" value="1"/>
</dbReference>
<keyword evidence="3" id="KW-1185">Reference proteome</keyword>